<keyword evidence="4" id="KW-1185">Reference proteome</keyword>
<dbReference type="EMBL" id="AMGM01000047">
    <property type="protein sequence ID" value="EKB48602.1"/>
    <property type="molecule type" value="Genomic_DNA"/>
</dbReference>
<sequence>MRILYFHQYFSTPKGSAGTRSFEMAKHLVEKGHEVTMVYTLMDMSGSVLDGAYKNGVRKGQYMGINLIEFNLQYSNRMNFVQRALVFLRYSAKSTFLVFTEKYDLIFATSTPLTAGIPGIVAKIFRPQKKFVFEVRDLWPELPKAMGVIKNPIVLQLMSWLEYFSYKAADACVGLSPGIVKGINSRLKKIKAVELIPNSCDLELFKPGKESKSIFPGLDNFHFVATFTGAHGFANGLEAALDAADYLKTTPYFEKIKLVFIGDGIRKDDLMRSAEERGLSNCIFLNPVPKEKLIQYMHASDVGLMLLANVPAFYYGTSPNKFFDYISSGLPVLNNYPGWVKDMIQTNECGVAVPPGDSQKFGEALIGLYKNKEQRFQMGQNARNLAERDFDRQVLAGKLHKLFQEVNYG</sequence>
<reference evidence="3 4" key="1">
    <citation type="journal article" date="2012" name="J. Bacteriol.">
        <title>Draft Genome Sequence of Cecembia lonarensis Strain LW9T, Isolated from Lonar Lake, a Haloalkaline Lake in India.</title>
        <authorList>
            <person name="Shivaji S."/>
            <person name="Ara S."/>
            <person name="Singh A."/>
            <person name="Pinnaka A.K."/>
        </authorList>
    </citation>
    <scope>NUCLEOTIDE SEQUENCE [LARGE SCALE GENOMIC DNA]</scope>
    <source>
        <strain evidence="3 4">LW9</strain>
    </source>
</reference>
<dbReference type="InterPro" id="IPR028098">
    <property type="entry name" value="Glyco_trans_4-like_N"/>
</dbReference>
<dbReference type="PANTHER" id="PTHR45947">
    <property type="entry name" value="SULFOQUINOVOSYL TRANSFERASE SQD2"/>
    <property type="match status" value="1"/>
</dbReference>
<dbReference type="InterPro" id="IPR001296">
    <property type="entry name" value="Glyco_trans_1"/>
</dbReference>
<comment type="caution">
    <text evidence="3">The sequence shown here is derived from an EMBL/GenBank/DDBJ whole genome shotgun (WGS) entry which is preliminary data.</text>
</comment>
<dbReference type="PATRIC" id="fig|1225176.3.peg.2941"/>
<dbReference type="Gene3D" id="3.40.50.2000">
    <property type="entry name" value="Glycogen Phosphorylase B"/>
    <property type="match status" value="2"/>
</dbReference>
<dbReference type="RefSeq" id="WP_009185782.1">
    <property type="nucleotide sequence ID" value="NZ_AMGM01000047.1"/>
</dbReference>
<dbReference type="OrthoDB" id="9811902at2"/>
<feature type="domain" description="Glycosyltransferase subfamily 4-like N-terminal" evidence="2">
    <location>
        <begin position="19"/>
        <end position="203"/>
    </location>
</feature>
<feature type="domain" description="Glycosyl transferase family 1" evidence="1">
    <location>
        <begin position="226"/>
        <end position="384"/>
    </location>
</feature>
<dbReference type="InterPro" id="IPR050194">
    <property type="entry name" value="Glycosyltransferase_grp1"/>
</dbReference>
<protein>
    <submittedName>
        <fullName evidence="3">Putative glycosyl transferase</fullName>
    </submittedName>
</protein>
<keyword evidence="3" id="KW-0808">Transferase</keyword>
<gene>
    <name evidence="3" type="ORF">B879_02760</name>
</gene>
<evidence type="ECO:0000313" key="4">
    <source>
        <dbReference type="Proteomes" id="UP000004478"/>
    </source>
</evidence>
<dbReference type="SUPFAM" id="SSF53756">
    <property type="entry name" value="UDP-Glycosyltransferase/glycogen phosphorylase"/>
    <property type="match status" value="1"/>
</dbReference>
<dbReference type="Proteomes" id="UP000004478">
    <property type="component" value="Unassembled WGS sequence"/>
</dbReference>
<dbReference type="AlphaFoldDB" id="K1L8U3"/>
<dbReference type="Pfam" id="PF00534">
    <property type="entry name" value="Glycos_transf_1"/>
    <property type="match status" value="1"/>
</dbReference>
<dbReference type="GO" id="GO:0016758">
    <property type="term" value="F:hexosyltransferase activity"/>
    <property type="evidence" value="ECO:0007669"/>
    <property type="project" value="TreeGrafter"/>
</dbReference>
<accession>K1L8U3</accession>
<organism evidence="3 4">
    <name type="scientific">Cecembia lonarensis (strain CCUG 58316 / KCTC 22772 / LW9)</name>
    <dbReference type="NCBI Taxonomy" id="1225176"/>
    <lineage>
        <taxon>Bacteria</taxon>
        <taxon>Pseudomonadati</taxon>
        <taxon>Bacteroidota</taxon>
        <taxon>Cytophagia</taxon>
        <taxon>Cytophagales</taxon>
        <taxon>Cyclobacteriaceae</taxon>
        <taxon>Cecembia</taxon>
    </lineage>
</organism>
<proteinExistence type="predicted"/>
<evidence type="ECO:0000259" key="2">
    <source>
        <dbReference type="Pfam" id="PF13439"/>
    </source>
</evidence>
<evidence type="ECO:0000313" key="3">
    <source>
        <dbReference type="EMBL" id="EKB48602.1"/>
    </source>
</evidence>
<dbReference type="PANTHER" id="PTHR45947:SF3">
    <property type="entry name" value="SULFOQUINOVOSYL TRANSFERASE SQD2"/>
    <property type="match status" value="1"/>
</dbReference>
<name>K1L8U3_CECL9</name>
<evidence type="ECO:0000259" key="1">
    <source>
        <dbReference type="Pfam" id="PF00534"/>
    </source>
</evidence>
<dbReference type="Pfam" id="PF13439">
    <property type="entry name" value="Glyco_transf_4"/>
    <property type="match status" value="1"/>
</dbReference>
<dbReference type="CDD" id="cd03794">
    <property type="entry name" value="GT4_WbuB-like"/>
    <property type="match status" value="1"/>
</dbReference>